<dbReference type="RefSeq" id="WP_079165367.1">
    <property type="nucleotide sequence ID" value="NZ_VOGX01000021.1"/>
</dbReference>
<gene>
    <name evidence="2" type="ORF">FRZ02_14155</name>
</gene>
<feature type="region of interest" description="Disordered" evidence="1">
    <location>
        <begin position="1"/>
        <end position="27"/>
    </location>
</feature>
<dbReference type="EMBL" id="VOGX01000021">
    <property type="protein sequence ID" value="TWV24631.1"/>
    <property type="molecule type" value="Genomic_DNA"/>
</dbReference>
<keyword evidence="3" id="KW-1185">Reference proteome</keyword>
<dbReference type="Proteomes" id="UP000318052">
    <property type="component" value="Unassembled WGS sequence"/>
</dbReference>
<protein>
    <submittedName>
        <fullName evidence="2">Uncharacterized protein</fullName>
    </submittedName>
</protein>
<organism evidence="2 3">
    <name type="scientific">Streptomyces albidoflavus</name>
    <dbReference type="NCBI Taxonomy" id="1886"/>
    <lineage>
        <taxon>Bacteria</taxon>
        <taxon>Bacillati</taxon>
        <taxon>Actinomycetota</taxon>
        <taxon>Actinomycetes</taxon>
        <taxon>Kitasatosporales</taxon>
        <taxon>Streptomycetaceae</taxon>
        <taxon>Streptomyces</taxon>
        <taxon>Streptomyces albidoflavus group</taxon>
    </lineage>
</organism>
<evidence type="ECO:0000313" key="2">
    <source>
        <dbReference type="EMBL" id="TWV24631.1"/>
    </source>
</evidence>
<accession>A0ABY3H046</accession>
<comment type="caution">
    <text evidence="2">The sequence shown here is derived from an EMBL/GenBank/DDBJ whole genome shotgun (WGS) entry which is preliminary data.</text>
</comment>
<evidence type="ECO:0000313" key="3">
    <source>
        <dbReference type="Proteomes" id="UP000318052"/>
    </source>
</evidence>
<reference evidence="3" key="1">
    <citation type="journal article" date="2019" name="Microbiol. Resour. Announc.">
        <title>Draft Genomic Sequences of Streptomyces misionensis and Streptomyces albidoflavus, bacteria applied for phytopathogen biocontrol.</title>
        <authorList>
            <person name="Pylro V."/>
            <person name="Dias A."/>
            <person name="Andreote F."/>
            <person name="Varani A."/>
            <person name="Andreote C."/>
            <person name="Bernardo E."/>
            <person name="Martins T."/>
        </authorList>
    </citation>
    <scope>NUCLEOTIDE SEQUENCE [LARGE SCALE GENOMIC DNA]</scope>
    <source>
        <strain evidence="3">77</strain>
    </source>
</reference>
<sequence>MNPTGQPGRAPASQAPTGAVEDACVPPPAGLTTDQLRGVNCVWCGEKLGLSAVDLGVRRDPQCPWASWFPRACPPCHRPRSTGGSR</sequence>
<proteinExistence type="predicted"/>
<evidence type="ECO:0000256" key="1">
    <source>
        <dbReference type="SAM" id="MobiDB-lite"/>
    </source>
</evidence>
<name>A0ABY3H046_9ACTN</name>